<dbReference type="PANTHER" id="PTHR10587">
    <property type="entry name" value="GLYCOSYL TRANSFERASE-RELATED"/>
    <property type="match status" value="1"/>
</dbReference>
<dbReference type="InterPro" id="IPR050248">
    <property type="entry name" value="Polysacc_deacetylase_ArnD"/>
</dbReference>
<reference evidence="3 4" key="1">
    <citation type="submission" date="2019-08" db="EMBL/GenBank/DDBJ databases">
        <title>Luteimonas viscosus sp. nov., isolated from soil of a sunflower field.</title>
        <authorList>
            <person name="Jianli Z."/>
            <person name="Ying Z."/>
        </authorList>
    </citation>
    <scope>NUCLEOTIDE SEQUENCE [LARGE SCALE GENOMIC DNA]</scope>
    <source>
        <strain evidence="3 4">XBU10</strain>
    </source>
</reference>
<keyword evidence="1" id="KW-0472">Membrane</keyword>
<gene>
    <name evidence="3" type="ORF">FZO89_07940</name>
</gene>
<protein>
    <submittedName>
        <fullName evidence="3">Polysaccharide deacetylase family protein</fullName>
    </submittedName>
</protein>
<name>A0A5D4XQG0_9GAMM</name>
<evidence type="ECO:0000259" key="2">
    <source>
        <dbReference type="PROSITE" id="PS51677"/>
    </source>
</evidence>
<organism evidence="3 4">
    <name type="scientific">Luteimonas viscosa</name>
    <dbReference type="NCBI Taxonomy" id="1132694"/>
    <lineage>
        <taxon>Bacteria</taxon>
        <taxon>Pseudomonadati</taxon>
        <taxon>Pseudomonadota</taxon>
        <taxon>Gammaproteobacteria</taxon>
        <taxon>Lysobacterales</taxon>
        <taxon>Lysobacteraceae</taxon>
        <taxon>Luteimonas</taxon>
    </lineage>
</organism>
<dbReference type="RefSeq" id="WP_149102745.1">
    <property type="nucleotide sequence ID" value="NZ_VTFT01000001.1"/>
</dbReference>
<keyword evidence="1" id="KW-1133">Transmembrane helix</keyword>
<dbReference type="GO" id="GO:0016810">
    <property type="term" value="F:hydrolase activity, acting on carbon-nitrogen (but not peptide) bonds"/>
    <property type="evidence" value="ECO:0007669"/>
    <property type="project" value="InterPro"/>
</dbReference>
<dbReference type="OrthoDB" id="276604at2"/>
<dbReference type="PANTHER" id="PTHR10587:SF137">
    <property type="entry name" value="4-DEOXY-4-FORMAMIDO-L-ARABINOSE-PHOSPHOUNDECAPRENOL DEFORMYLASE ARND-RELATED"/>
    <property type="match status" value="1"/>
</dbReference>
<comment type="caution">
    <text evidence="3">The sequence shown here is derived from an EMBL/GenBank/DDBJ whole genome shotgun (WGS) entry which is preliminary data.</text>
</comment>
<feature type="transmembrane region" description="Helical" evidence="1">
    <location>
        <begin position="42"/>
        <end position="63"/>
    </location>
</feature>
<dbReference type="InterPro" id="IPR011330">
    <property type="entry name" value="Glyco_hydro/deAcase_b/a-brl"/>
</dbReference>
<evidence type="ECO:0000313" key="3">
    <source>
        <dbReference type="EMBL" id="TYT26195.1"/>
    </source>
</evidence>
<dbReference type="CDD" id="cd10917">
    <property type="entry name" value="CE4_NodB_like_6s_7s"/>
    <property type="match status" value="1"/>
</dbReference>
<dbReference type="Pfam" id="PF01522">
    <property type="entry name" value="Polysacc_deac_1"/>
    <property type="match status" value="1"/>
</dbReference>
<dbReference type="Gene3D" id="3.20.20.370">
    <property type="entry name" value="Glycoside hydrolase/deacetylase"/>
    <property type="match status" value="1"/>
</dbReference>
<feature type="domain" description="NodB homology" evidence="2">
    <location>
        <begin position="72"/>
        <end position="252"/>
    </location>
</feature>
<evidence type="ECO:0000256" key="1">
    <source>
        <dbReference type="SAM" id="Phobius"/>
    </source>
</evidence>
<keyword evidence="4" id="KW-1185">Reference proteome</keyword>
<proteinExistence type="predicted"/>
<dbReference type="SUPFAM" id="SSF88713">
    <property type="entry name" value="Glycoside hydrolase/deacetylase"/>
    <property type="match status" value="1"/>
</dbReference>
<sequence length="256" mass="27832">MDVPHRPPRHPHAWLPLLLLSQLLVAWAWWRWGWPLGLPLMLASHGICLWGVLAPNVALYGPVLSRLPTADRSVWLTIDDGPSDDTAAILDLLDAHGAKATFFLVGERAAARPGLVREIVARGHGIGNHSLTHPQARFWALGPRRMRAEIEGGQQALATITGTAPRWFRAVVGHANPFVSAPLHEAGLARVGWSARGFDALDGDVERVLGKIERDLAPGAIVLLHEGAAHGRNPGMIAQLLQRLDARGYRTVLPDP</sequence>
<evidence type="ECO:0000313" key="4">
    <source>
        <dbReference type="Proteomes" id="UP000324973"/>
    </source>
</evidence>
<feature type="transmembrane region" description="Helical" evidence="1">
    <location>
        <begin position="12"/>
        <end position="30"/>
    </location>
</feature>
<dbReference type="InterPro" id="IPR002509">
    <property type="entry name" value="NODB_dom"/>
</dbReference>
<dbReference type="EMBL" id="VTFT01000001">
    <property type="protein sequence ID" value="TYT26195.1"/>
    <property type="molecule type" value="Genomic_DNA"/>
</dbReference>
<dbReference type="AlphaFoldDB" id="A0A5D4XQG0"/>
<keyword evidence="1" id="KW-0812">Transmembrane</keyword>
<accession>A0A5D4XQG0</accession>
<dbReference type="PROSITE" id="PS51677">
    <property type="entry name" value="NODB"/>
    <property type="match status" value="1"/>
</dbReference>
<dbReference type="GO" id="GO:0005975">
    <property type="term" value="P:carbohydrate metabolic process"/>
    <property type="evidence" value="ECO:0007669"/>
    <property type="project" value="InterPro"/>
</dbReference>
<dbReference type="Proteomes" id="UP000324973">
    <property type="component" value="Unassembled WGS sequence"/>
</dbReference>